<dbReference type="Pfam" id="PF00300">
    <property type="entry name" value="His_Phos_1"/>
    <property type="match status" value="1"/>
</dbReference>
<keyword evidence="1" id="KW-0378">Hydrolase</keyword>
<dbReference type="InterPro" id="IPR029033">
    <property type="entry name" value="His_PPase_superfam"/>
</dbReference>
<evidence type="ECO:0000256" key="3">
    <source>
        <dbReference type="PIRSR" id="PIRSR613078-2"/>
    </source>
</evidence>
<keyword evidence="6" id="KW-1185">Reference proteome</keyword>
<gene>
    <name evidence="5" type="ORF">FC32_GL001893</name>
</gene>
<dbReference type="PANTHER" id="PTHR46517">
    <property type="entry name" value="FRUCTOSE-2,6-BISPHOSPHATASE TIGAR"/>
    <property type="match status" value="1"/>
</dbReference>
<evidence type="ECO:0000313" key="6">
    <source>
        <dbReference type="Proteomes" id="UP000051324"/>
    </source>
</evidence>
<dbReference type="Proteomes" id="UP000051324">
    <property type="component" value="Unassembled WGS sequence"/>
</dbReference>
<proteinExistence type="predicted"/>
<evidence type="ECO:0000256" key="4">
    <source>
        <dbReference type="PIRSR" id="PIRSR613078-3"/>
    </source>
</evidence>
<dbReference type="InterPro" id="IPR051695">
    <property type="entry name" value="Phosphoglycerate_Mutase"/>
</dbReference>
<name>A0A0R1TYI1_9LACO</name>
<dbReference type="GO" id="GO:0045820">
    <property type="term" value="P:negative regulation of glycolytic process"/>
    <property type="evidence" value="ECO:0007669"/>
    <property type="project" value="TreeGrafter"/>
</dbReference>
<dbReference type="EMBL" id="AZFT01000030">
    <property type="protein sequence ID" value="KRL86182.1"/>
    <property type="molecule type" value="Genomic_DNA"/>
</dbReference>
<accession>A0A0R1TYI1</accession>
<dbReference type="AlphaFoldDB" id="A0A0R1TYI1"/>
<dbReference type="eggNOG" id="COG0406">
    <property type="taxonomic scope" value="Bacteria"/>
</dbReference>
<feature type="site" description="Transition state stabilizer" evidence="4">
    <location>
        <position position="172"/>
    </location>
</feature>
<dbReference type="OrthoDB" id="4131070at2"/>
<feature type="binding site" evidence="3">
    <location>
        <position position="59"/>
    </location>
    <ligand>
        <name>substrate</name>
    </ligand>
</feature>
<dbReference type="GO" id="GO:0005829">
    <property type="term" value="C:cytosol"/>
    <property type="evidence" value="ECO:0007669"/>
    <property type="project" value="TreeGrafter"/>
</dbReference>
<dbReference type="GO" id="GO:0043456">
    <property type="term" value="P:regulation of pentose-phosphate shunt"/>
    <property type="evidence" value="ECO:0007669"/>
    <property type="project" value="TreeGrafter"/>
</dbReference>
<feature type="binding site" evidence="3">
    <location>
        <begin position="9"/>
        <end position="16"/>
    </location>
    <ligand>
        <name>substrate</name>
    </ligand>
</feature>
<dbReference type="SUPFAM" id="SSF53254">
    <property type="entry name" value="Phosphoglycerate mutase-like"/>
    <property type="match status" value="1"/>
</dbReference>
<dbReference type="PATRIC" id="fig|1423724.4.peg.1977"/>
<dbReference type="CDD" id="cd07067">
    <property type="entry name" value="HP_PGM_like"/>
    <property type="match status" value="1"/>
</dbReference>
<dbReference type="InterPro" id="IPR013078">
    <property type="entry name" value="His_Pase_superF_clade-1"/>
</dbReference>
<sequence>MAYSIYLVRHGQTYLNRYNKIQGWCDSPLTPKGIEDGHEAGKRLAHLNFAHAFHSDTTRATRTCKYILDENVASSADLTPQALPSFREQNFGYFEGSDTSQAWLMIGADHGCRTFNDIITKYSIEQARDFTKVADPFHDAENNEEYWQRLNQGFAYLDQIANDGDKILLVAHATLIRSITHHFAPEIDITVSPKNGSATRLDVDNNGKITVAYFNRYQDNAEY</sequence>
<dbReference type="RefSeq" id="WP_025087350.1">
    <property type="nucleotide sequence ID" value="NZ_AZFT01000030.1"/>
</dbReference>
<dbReference type="PANTHER" id="PTHR46517:SF1">
    <property type="entry name" value="FRUCTOSE-2,6-BISPHOSPHATASE TIGAR"/>
    <property type="match status" value="1"/>
</dbReference>
<organism evidence="5 6">
    <name type="scientific">Ligilactobacillus apodemi DSM 16634 = JCM 16172</name>
    <dbReference type="NCBI Taxonomy" id="1423724"/>
    <lineage>
        <taxon>Bacteria</taxon>
        <taxon>Bacillati</taxon>
        <taxon>Bacillota</taxon>
        <taxon>Bacilli</taxon>
        <taxon>Lactobacillales</taxon>
        <taxon>Lactobacillaceae</taxon>
        <taxon>Ligilactobacillus</taxon>
    </lineage>
</organism>
<dbReference type="GO" id="GO:0004331">
    <property type="term" value="F:fructose-2,6-bisphosphate 2-phosphatase activity"/>
    <property type="evidence" value="ECO:0007669"/>
    <property type="project" value="TreeGrafter"/>
</dbReference>
<evidence type="ECO:0000256" key="1">
    <source>
        <dbReference type="ARBA" id="ARBA00022801"/>
    </source>
</evidence>
<evidence type="ECO:0000256" key="2">
    <source>
        <dbReference type="PIRSR" id="PIRSR613078-1"/>
    </source>
</evidence>
<feature type="active site" description="Proton donor/acceptor" evidence="2">
    <location>
        <position position="88"/>
    </location>
</feature>
<comment type="caution">
    <text evidence="5">The sequence shown here is derived from an EMBL/GenBank/DDBJ whole genome shotgun (WGS) entry which is preliminary data.</text>
</comment>
<dbReference type="STRING" id="1423724.FC32_GL001893"/>
<evidence type="ECO:0000313" key="5">
    <source>
        <dbReference type="EMBL" id="KRL86182.1"/>
    </source>
</evidence>
<dbReference type="SMART" id="SM00855">
    <property type="entry name" value="PGAM"/>
    <property type="match status" value="1"/>
</dbReference>
<protein>
    <submittedName>
        <fullName evidence="5">Phosphoglycerate mutase</fullName>
    </submittedName>
</protein>
<reference evidence="5 6" key="1">
    <citation type="journal article" date="2015" name="Genome Announc.">
        <title>Expanding the biotechnology potential of lactobacilli through comparative genomics of 213 strains and associated genera.</title>
        <authorList>
            <person name="Sun Z."/>
            <person name="Harris H.M."/>
            <person name="McCann A."/>
            <person name="Guo C."/>
            <person name="Argimon S."/>
            <person name="Zhang W."/>
            <person name="Yang X."/>
            <person name="Jeffery I.B."/>
            <person name="Cooney J.C."/>
            <person name="Kagawa T.F."/>
            <person name="Liu W."/>
            <person name="Song Y."/>
            <person name="Salvetti E."/>
            <person name="Wrobel A."/>
            <person name="Rasinkangas P."/>
            <person name="Parkhill J."/>
            <person name="Rea M.C."/>
            <person name="O'Sullivan O."/>
            <person name="Ritari J."/>
            <person name="Douillard F.P."/>
            <person name="Paul Ross R."/>
            <person name="Yang R."/>
            <person name="Briner A.E."/>
            <person name="Felis G.E."/>
            <person name="de Vos W.M."/>
            <person name="Barrangou R."/>
            <person name="Klaenhammer T.R."/>
            <person name="Caufield P.W."/>
            <person name="Cui Y."/>
            <person name="Zhang H."/>
            <person name="O'Toole P.W."/>
        </authorList>
    </citation>
    <scope>NUCLEOTIDE SEQUENCE [LARGE SCALE GENOMIC DNA]</scope>
    <source>
        <strain evidence="5 6">DSM 16634</strain>
    </source>
</reference>
<feature type="active site" description="Tele-phosphohistidine intermediate" evidence="2">
    <location>
        <position position="10"/>
    </location>
</feature>
<dbReference type="Gene3D" id="3.40.50.1240">
    <property type="entry name" value="Phosphoglycerate mutase-like"/>
    <property type="match status" value="1"/>
</dbReference>